<dbReference type="InterPro" id="IPR013154">
    <property type="entry name" value="ADH-like_N"/>
</dbReference>
<evidence type="ECO:0000259" key="1">
    <source>
        <dbReference type="SMART" id="SM00829"/>
    </source>
</evidence>
<dbReference type="PANTHER" id="PTHR43677:SF1">
    <property type="entry name" value="ACRYLYL-COA REDUCTASE ACUI-RELATED"/>
    <property type="match status" value="1"/>
</dbReference>
<dbReference type="InterPro" id="IPR014188">
    <property type="entry name" value="Acrylyl-CoA_reductase_AcuI"/>
</dbReference>
<dbReference type="EMBL" id="BEYU01000011">
    <property type="protein sequence ID" value="GBG25048.1"/>
    <property type="molecule type" value="Genomic_DNA"/>
</dbReference>
<dbReference type="InterPro" id="IPR036291">
    <property type="entry name" value="NAD(P)-bd_dom_sf"/>
</dbReference>
<dbReference type="Gene3D" id="3.90.180.10">
    <property type="entry name" value="Medium-chain alcohol dehydrogenases, catalytic domain"/>
    <property type="match status" value="1"/>
</dbReference>
<dbReference type="Pfam" id="PF08240">
    <property type="entry name" value="ADH_N"/>
    <property type="match status" value="1"/>
</dbReference>
<dbReference type="Proteomes" id="UP000241890">
    <property type="component" value="Unassembled WGS sequence"/>
</dbReference>
<name>A0A2R5G5J5_9STRA</name>
<dbReference type="PANTHER" id="PTHR43677">
    <property type="entry name" value="SHORT-CHAIN DEHYDROGENASE/REDUCTASE"/>
    <property type="match status" value="1"/>
</dbReference>
<dbReference type="InterPro" id="IPR011032">
    <property type="entry name" value="GroES-like_sf"/>
</dbReference>
<protein>
    <submittedName>
        <fullName evidence="2">Quinone oxidoreductase</fullName>
    </submittedName>
</protein>
<dbReference type="Gene3D" id="3.40.50.720">
    <property type="entry name" value="NAD(P)-binding Rossmann-like Domain"/>
    <property type="match status" value="1"/>
</dbReference>
<feature type="domain" description="Enoyl reductase (ER)" evidence="1">
    <location>
        <begin position="56"/>
        <end position="365"/>
    </location>
</feature>
<sequence length="369" mass="38922">MVRARLGAEGLGREGVEAAATSAKRSKMQGVRGFRAVVACKDGKKDPARLELRSDASLDDLPQVENKYGDMPKAIVKVAKSTINYKDAMVCQGLPGVATGFPIVPGIDFAGEVESDDSGSFNKGDQVVLTGHYAGQHMNGGYAEYAQVPSEWLVPLPKSFSPEQAMIIGTAGFTAMQSIIALERKGCLPSKDVPILVAGATGGVGSTAVAILGKLGYTQVTASTGHAEENESWLKSLGAAEVIPRLEPAKPLDKELYAGAIDCVGGATTGAILPRMRYGGAVALSGVAAGPKFDATVFPFILRGISLLGIDSVQLDMENRKEVWARLETDFPPQYFDKFQTISLEELGDISSAMLKGETIGRIVVDPSK</sequence>
<evidence type="ECO:0000313" key="2">
    <source>
        <dbReference type="EMBL" id="GBG25048.1"/>
    </source>
</evidence>
<dbReference type="InterPro" id="IPR051397">
    <property type="entry name" value="Zn-ADH-like_protein"/>
</dbReference>
<accession>A0A2R5G5J5</accession>
<dbReference type="InterPro" id="IPR020843">
    <property type="entry name" value="ER"/>
</dbReference>
<reference evidence="2 3" key="1">
    <citation type="submission" date="2017-12" db="EMBL/GenBank/DDBJ databases">
        <title>Sequencing, de novo assembly and annotation of complete genome of a new Thraustochytrid species, strain FCC1311.</title>
        <authorList>
            <person name="Sedici K."/>
            <person name="Godart F."/>
            <person name="Aiese Cigliano R."/>
            <person name="Sanseverino W."/>
            <person name="Barakat M."/>
            <person name="Ortet P."/>
            <person name="Marechal E."/>
            <person name="Cagnac O."/>
            <person name="Amato A."/>
        </authorList>
    </citation>
    <scope>NUCLEOTIDE SEQUENCE [LARGE SCALE GENOMIC DNA]</scope>
</reference>
<gene>
    <name evidence="2" type="ORF">FCC1311_012652</name>
</gene>
<keyword evidence="3" id="KW-1185">Reference proteome</keyword>
<dbReference type="InParanoid" id="A0A2R5G5J5"/>
<dbReference type="OrthoDB" id="48317at2759"/>
<organism evidence="2 3">
    <name type="scientific">Hondaea fermentalgiana</name>
    <dbReference type="NCBI Taxonomy" id="2315210"/>
    <lineage>
        <taxon>Eukaryota</taxon>
        <taxon>Sar</taxon>
        <taxon>Stramenopiles</taxon>
        <taxon>Bigyra</taxon>
        <taxon>Labyrinthulomycetes</taxon>
        <taxon>Thraustochytrida</taxon>
        <taxon>Thraustochytriidae</taxon>
        <taxon>Hondaea</taxon>
    </lineage>
</organism>
<dbReference type="SUPFAM" id="SSF51735">
    <property type="entry name" value="NAD(P)-binding Rossmann-fold domains"/>
    <property type="match status" value="1"/>
</dbReference>
<dbReference type="AlphaFoldDB" id="A0A2R5G5J5"/>
<proteinExistence type="predicted"/>
<comment type="caution">
    <text evidence="2">The sequence shown here is derived from an EMBL/GenBank/DDBJ whole genome shotgun (WGS) entry which is preliminary data.</text>
</comment>
<dbReference type="NCBIfam" id="TIGR02823">
    <property type="entry name" value="oxido_YhdH"/>
    <property type="match status" value="1"/>
</dbReference>
<evidence type="ECO:0000313" key="3">
    <source>
        <dbReference type="Proteomes" id="UP000241890"/>
    </source>
</evidence>
<dbReference type="GO" id="GO:0043957">
    <property type="term" value="F:acryloyl-CoA reductase (NADPH) activity"/>
    <property type="evidence" value="ECO:0007669"/>
    <property type="project" value="TreeGrafter"/>
</dbReference>
<dbReference type="SMART" id="SM00829">
    <property type="entry name" value="PKS_ER"/>
    <property type="match status" value="1"/>
</dbReference>
<dbReference type="SUPFAM" id="SSF50129">
    <property type="entry name" value="GroES-like"/>
    <property type="match status" value="1"/>
</dbReference>